<gene>
    <name evidence="1" type="ORF">UFOPK2879_01245</name>
</gene>
<dbReference type="EMBL" id="CAEZZN010000064">
    <property type="protein sequence ID" value="CAB4775201.1"/>
    <property type="molecule type" value="Genomic_DNA"/>
</dbReference>
<accession>A0A6J6VRM9</accession>
<evidence type="ECO:0000313" key="1">
    <source>
        <dbReference type="EMBL" id="CAB4775201.1"/>
    </source>
</evidence>
<reference evidence="1" key="1">
    <citation type="submission" date="2020-05" db="EMBL/GenBank/DDBJ databases">
        <authorList>
            <person name="Chiriac C."/>
            <person name="Salcher M."/>
            <person name="Ghai R."/>
            <person name="Kavagutti S V."/>
        </authorList>
    </citation>
    <scope>NUCLEOTIDE SEQUENCE</scope>
</reference>
<name>A0A6J6VRM9_9ZZZZ</name>
<proteinExistence type="predicted"/>
<organism evidence="1">
    <name type="scientific">freshwater metagenome</name>
    <dbReference type="NCBI Taxonomy" id="449393"/>
    <lineage>
        <taxon>unclassified sequences</taxon>
        <taxon>metagenomes</taxon>
        <taxon>ecological metagenomes</taxon>
    </lineage>
</organism>
<sequence length="576" mass="62617">MVKRVLAGFVTCLMLVSPLTYQANADSVPGEQFSLQPPADQVSSAGVVIEDSQFIKNHSVVLQGFTSANSQRGDIPLTLTDCTDYISPNCGPDKFYNYKAFFGSCETENSHDCVLAVTAKSSDGTVHKAKYVEDFPGKTQYSFVGDPTANLPNSSSSFIVEIATLPHSKGNLYLVTVNIDGSKDFRQNRFSINQFSAGIFAVTIVNGKYVPPHPNSDVKNVLTVGYITNFRLTQDLSNDKNSGCAQASKTRCALAWPLPLDVEFSMTLKLQTKINGWIHGRLNEVSASIGMTADGDQLISVSGKPVQVPSVFQWFHLDSLPTSVKNFYTNDPQFMTQGTRMGWNGRDFNSIIKDYIGYTIHDFPAAIAWYSAIGDKANSLASAWSFRTIESSNLPQQCNLNSNGLTGIVTTNSNMFVAMPPDFNRVDQTLDYKVSSPHYLPDGSEFKGTYNLVMKSEYARCLYGFTKAPVSATISVLSADGTSQIPTTVLGERDGWLFLSANNFTFSSPTLKVKLTQAAEPTPIATPSPTPSATTQAIAETKKVIATKKTITCVKGKTSKKITGLTPKCPSGFKKV</sequence>
<dbReference type="AlphaFoldDB" id="A0A6J6VRM9"/>
<protein>
    <submittedName>
        <fullName evidence="1">Unannotated protein</fullName>
    </submittedName>
</protein>